<dbReference type="EMBL" id="MN740915">
    <property type="protein sequence ID" value="QHU17516.1"/>
    <property type="molecule type" value="Genomic_DNA"/>
</dbReference>
<keyword evidence="1" id="KW-0812">Transmembrane</keyword>
<evidence type="ECO:0000256" key="1">
    <source>
        <dbReference type="SAM" id="Phobius"/>
    </source>
</evidence>
<organism evidence="2">
    <name type="scientific">viral metagenome</name>
    <dbReference type="NCBI Taxonomy" id="1070528"/>
    <lineage>
        <taxon>unclassified sequences</taxon>
        <taxon>metagenomes</taxon>
        <taxon>organismal metagenomes</taxon>
    </lineage>
</organism>
<feature type="transmembrane region" description="Helical" evidence="1">
    <location>
        <begin position="113"/>
        <end position="130"/>
    </location>
</feature>
<reference evidence="2" key="1">
    <citation type="journal article" date="2020" name="Nature">
        <title>Giant virus diversity and host interactions through global metagenomics.</title>
        <authorList>
            <person name="Schulz F."/>
            <person name="Roux S."/>
            <person name="Paez-Espino D."/>
            <person name="Jungbluth S."/>
            <person name="Walsh D.A."/>
            <person name="Denef V.J."/>
            <person name="McMahon K.D."/>
            <person name="Konstantinidis K.T."/>
            <person name="Eloe-Fadrosh E.A."/>
            <person name="Kyrpides N.C."/>
            <person name="Woyke T."/>
        </authorList>
    </citation>
    <scope>NUCLEOTIDE SEQUENCE</scope>
    <source>
        <strain evidence="2">GVMAG-S-3300012000-57</strain>
    </source>
</reference>
<proteinExistence type="predicted"/>
<name>A0A6C0KK14_9ZZZZ</name>
<sequence length="366" mass="42887">MEEIQLQINDPDDNTYTQLLHNEMVTILDREQKHTEEQLSEWYAHFRHNDSPMSMSGNNSEEEDNAGWGDDSQLFESYGDVNKYSNELDMLNTYLKGQKCVYMYSNYISRTRLHILTLTSLLFTSSIAIFTPFVGLYSWSTGLIVVLNALTTLMISVSNHLKLESKAENYFNIAMQYDKLETSLEFKNNAIMFGNQMDAKKMIHKKMAEIEHALIQLKESTAFVMPTEIKQEFPLIMHINVFSIIKRIETLKHTLCKRFAENKKETRFILRHYAYSVGDNSGQKKYAKDGSREKKRLLYLAQMQESIKTDMEYCKNAYSYVDYLITLEINSIDIKKKWMMRRQEYIKKQANPIIDEYLQSIIPGMA</sequence>
<accession>A0A6C0KK14</accession>
<keyword evidence="1" id="KW-1133">Transmembrane helix</keyword>
<evidence type="ECO:0000313" key="2">
    <source>
        <dbReference type="EMBL" id="QHU17516.1"/>
    </source>
</evidence>
<keyword evidence="1" id="KW-0472">Membrane</keyword>
<feature type="transmembrane region" description="Helical" evidence="1">
    <location>
        <begin position="136"/>
        <end position="157"/>
    </location>
</feature>
<dbReference type="AlphaFoldDB" id="A0A6C0KK14"/>
<protein>
    <submittedName>
        <fullName evidence="2">Uncharacterized protein</fullName>
    </submittedName>
</protein>